<dbReference type="InterPro" id="IPR014710">
    <property type="entry name" value="RmlC-like_jellyroll"/>
</dbReference>
<comment type="caution">
    <text evidence="2">The sequence shown here is derived from an EMBL/GenBank/DDBJ whole genome shotgun (WGS) entry which is preliminary data.</text>
</comment>
<organism evidence="2 3">
    <name type="scientific">Rufibacter sediminis</name>
    <dbReference type="NCBI Taxonomy" id="2762756"/>
    <lineage>
        <taxon>Bacteria</taxon>
        <taxon>Pseudomonadati</taxon>
        <taxon>Bacteroidota</taxon>
        <taxon>Cytophagia</taxon>
        <taxon>Cytophagales</taxon>
        <taxon>Hymenobacteraceae</taxon>
        <taxon>Rufibacter</taxon>
    </lineage>
</organism>
<sequence>MLSSEPYLLSFLQLPDAGGTLVSTQDSAGLPFAARRIFWVFAADHPTERGGHAHRTTEEVLTVVQGNVRVETQTAQEKREFYLDAPAQGLYIPPFCWITVHPSPNAILCCMTSTVFEESDYIREYAEFKRLVLS</sequence>
<dbReference type="EMBL" id="JACOAF010000041">
    <property type="protein sequence ID" value="MBC3541259.1"/>
    <property type="molecule type" value="Genomic_DNA"/>
</dbReference>
<protein>
    <submittedName>
        <fullName evidence="2">FdtA/QdtA family cupin domain-containing protein</fullName>
    </submittedName>
</protein>
<feature type="domain" description="Sugar 3,4-ketoisomerase QdtA cupin" evidence="1">
    <location>
        <begin position="8"/>
        <end position="131"/>
    </location>
</feature>
<dbReference type="SUPFAM" id="SSF51182">
    <property type="entry name" value="RmlC-like cupins"/>
    <property type="match status" value="1"/>
</dbReference>
<reference evidence="2 3" key="1">
    <citation type="journal article" date="2019" name="Int. J. Syst. Evol. Microbiol.">
        <title>Rufibacter sediminis sp. nov., isolated from freshwater lake sediment.</title>
        <authorList>
            <person name="Qu J.H."/>
            <person name="Zhang L.J."/>
            <person name="Fu Y.H."/>
            <person name="Li H.F."/>
        </authorList>
    </citation>
    <scope>NUCLEOTIDE SEQUENCE [LARGE SCALE GENOMIC DNA]</scope>
    <source>
        <strain evidence="2 3">H-1</strain>
    </source>
</reference>
<dbReference type="RefSeq" id="WP_186639953.1">
    <property type="nucleotide sequence ID" value="NZ_JACOAF010000041.1"/>
</dbReference>
<proteinExistence type="predicted"/>
<evidence type="ECO:0000259" key="1">
    <source>
        <dbReference type="Pfam" id="PF05523"/>
    </source>
</evidence>
<keyword evidence="3" id="KW-1185">Reference proteome</keyword>
<evidence type="ECO:0000313" key="3">
    <source>
        <dbReference type="Proteomes" id="UP000659698"/>
    </source>
</evidence>
<gene>
    <name evidence="2" type="ORF">H7U12_16310</name>
</gene>
<accession>A0ABR6VVS8</accession>
<dbReference type="Proteomes" id="UP000659698">
    <property type="component" value="Unassembled WGS sequence"/>
</dbReference>
<dbReference type="CDD" id="cd20292">
    <property type="entry name" value="cupin_QdtA-like"/>
    <property type="match status" value="1"/>
</dbReference>
<dbReference type="Pfam" id="PF05523">
    <property type="entry name" value="FdtA"/>
    <property type="match status" value="1"/>
</dbReference>
<dbReference type="Gene3D" id="2.60.120.10">
    <property type="entry name" value="Jelly Rolls"/>
    <property type="match status" value="1"/>
</dbReference>
<dbReference type="InterPro" id="IPR011051">
    <property type="entry name" value="RmlC_Cupin_sf"/>
</dbReference>
<name>A0ABR6VVS8_9BACT</name>
<evidence type="ECO:0000313" key="2">
    <source>
        <dbReference type="EMBL" id="MBC3541259.1"/>
    </source>
</evidence>
<dbReference type="InterPro" id="IPR008894">
    <property type="entry name" value="QdtA_cupin_dom"/>
</dbReference>